<protein>
    <recommendedName>
        <fullName evidence="4">Hemolysin XhlA</fullName>
    </recommendedName>
</protein>
<reference evidence="2" key="1">
    <citation type="submission" date="2021-03" db="EMBL/GenBank/DDBJ databases">
        <title>Antimicrobial resistance genes in bacteria isolated from Japanese honey, and their potential for conferring macrolide and lincosamide resistance in the American foulbrood pathogen Paenibacillus larvae.</title>
        <authorList>
            <person name="Okamoto M."/>
            <person name="Kumagai M."/>
            <person name="Kanamori H."/>
            <person name="Takamatsu D."/>
        </authorList>
    </citation>
    <scope>NUCLEOTIDE SEQUENCE</scope>
    <source>
        <strain evidence="2">J41TS4</strain>
    </source>
</reference>
<comment type="caution">
    <text evidence="2">The sequence shown here is derived from an EMBL/GenBank/DDBJ whole genome shotgun (WGS) entry which is preliminary data.</text>
</comment>
<keyword evidence="3" id="KW-1185">Reference proteome</keyword>
<evidence type="ECO:0000313" key="2">
    <source>
        <dbReference type="EMBL" id="GIO42459.1"/>
    </source>
</evidence>
<keyword evidence="1" id="KW-0472">Membrane</keyword>
<name>A0A920CM88_9BACL</name>
<dbReference type="AlphaFoldDB" id="A0A920CM88"/>
<evidence type="ECO:0000313" key="3">
    <source>
        <dbReference type="Proteomes" id="UP000678895"/>
    </source>
</evidence>
<feature type="transmembrane region" description="Helical" evidence="1">
    <location>
        <begin position="56"/>
        <end position="76"/>
    </location>
</feature>
<keyword evidence="1" id="KW-0812">Transmembrane</keyword>
<evidence type="ECO:0000256" key="1">
    <source>
        <dbReference type="SAM" id="Phobius"/>
    </source>
</evidence>
<accession>A0A920CM88</accession>
<dbReference type="RefSeq" id="WP_301627279.1">
    <property type="nucleotide sequence ID" value="NZ_BORS01000007.1"/>
</dbReference>
<proteinExistence type="predicted"/>
<sequence>MDDVQVEMLQRITRTETNVISMKETLDQALNVNKTAVEALASASSAHKRIDTIFRIIFWLGTTVVGAIILAVIKLVTEGGN</sequence>
<keyword evidence="1" id="KW-1133">Transmembrane helix</keyword>
<dbReference type="Proteomes" id="UP000678895">
    <property type="component" value="Unassembled WGS sequence"/>
</dbReference>
<organism evidence="2 3">
    <name type="scientific">Paenibacillus apis</name>
    <dbReference type="NCBI Taxonomy" id="1792174"/>
    <lineage>
        <taxon>Bacteria</taxon>
        <taxon>Bacillati</taxon>
        <taxon>Bacillota</taxon>
        <taxon>Bacilli</taxon>
        <taxon>Bacillales</taxon>
        <taxon>Paenibacillaceae</taxon>
        <taxon>Paenibacillus</taxon>
    </lineage>
</organism>
<gene>
    <name evidence="2" type="ORF">J41TS4_22170</name>
</gene>
<dbReference type="EMBL" id="BORS01000007">
    <property type="protein sequence ID" value="GIO42459.1"/>
    <property type="molecule type" value="Genomic_DNA"/>
</dbReference>
<evidence type="ECO:0008006" key="4">
    <source>
        <dbReference type="Google" id="ProtNLM"/>
    </source>
</evidence>